<dbReference type="SUPFAM" id="SSF48557">
    <property type="entry name" value="L-aspartase-like"/>
    <property type="match status" value="1"/>
</dbReference>
<keyword evidence="7" id="KW-0520">NAD</keyword>
<keyword evidence="8 11" id="KW-0456">Lyase</keyword>
<evidence type="ECO:0000256" key="2">
    <source>
        <dbReference type="ARBA" id="ARBA00004794"/>
    </source>
</evidence>
<protein>
    <recommendedName>
        <fullName evidence="12">Histidine ammonia-lyase</fullName>
        <ecNumber evidence="12">4.3.1.3</ecNumber>
    </recommendedName>
</protein>
<dbReference type="NCBIfam" id="NF003820">
    <property type="entry name" value="PRK05414.1"/>
    <property type="match status" value="1"/>
</dbReference>
<feature type="region of interest" description="Disordered" evidence="13">
    <location>
        <begin position="614"/>
        <end position="644"/>
    </location>
</feature>
<dbReference type="PANTHER" id="PTHR12216:SF3">
    <property type="entry name" value="UROCANATE HYDRATASE"/>
    <property type="match status" value="1"/>
</dbReference>
<dbReference type="FunFam" id="1.10.275.10:FF:000005">
    <property type="entry name" value="Histidine ammonia-lyase"/>
    <property type="match status" value="1"/>
</dbReference>
<evidence type="ECO:0000313" key="17">
    <source>
        <dbReference type="EMBL" id="CAD8924522.1"/>
    </source>
</evidence>
<dbReference type="GO" id="GO:0004397">
    <property type="term" value="F:histidine ammonia-lyase activity"/>
    <property type="evidence" value="ECO:0007669"/>
    <property type="project" value="UniProtKB-EC"/>
</dbReference>
<dbReference type="InterPro" id="IPR001106">
    <property type="entry name" value="Aromatic_Lyase"/>
</dbReference>
<dbReference type="EMBL" id="HBFS01026510">
    <property type="protein sequence ID" value="CAD8924522.1"/>
    <property type="molecule type" value="Transcribed_RNA"/>
</dbReference>
<dbReference type="Pfam" id="PF17391">
    <property type="entry name" value="Urocanase_N"/>
    <property type="match status" value="1"/>
</dbReference>
<comment type="cofactor">
    <cofactor evidence="1">
        <name>NAD(+)</name>
        <dbReference type="ChEBI" id="CHEBI:57540"/>
    </cofactor>
</comment>
<dbReference type="InterPro" id="IPR035400">
    <property type="entry name" value="Urocanase_N"/>
</dbReference>
<dbReference type="PROSITE" id="PS01233">
    <property type="entry name" value="UROCANASE"/>
    <property type="match status" value="1"/>
</dbReference>
<dbReference type="Pfam" id="PF01175">
    <property type="entry name" value="Urocanase"/>
    <property type="match status" value="1"/>
</dbReference>
<dbReference type="PROSITE" id="PS00488">
    <property type="entry name" value="PAL_HISTIDASE"/>
    <property type="match status" value="1"/>
</dbReference>
<dbReference type="UniPathway" id="UPA00379">
    <property type="reaction ID" value="UER00549"/>
</dbReference>
<evidence type="ECO:0000256" key="13">
    <source>
        <dbReference type="SAM" id="MobiDB-lite"/>
    </source>
</evidence>
<evidence type="ECO:0000256" key="11">
    <source>
        <dbReference type="RuleBase" id="RU003954"/>
    </source>
</evidence>
<dbReference type="GO" id="GO:0005737">
    <property type="term" value="C:cytoplasm"/>
    <property type="evidence" value="ECO:0007669"/>
    <property type="project" value="InterPro"/>
</dbReference>
<feature type="compositionally biased region" description="Gly residues" evidence="13">
    <location>
        <begin position="617"/>
        <end position="626"/>
    </location>
</feature>
<feature type="domain" description="Urocanase N-terminal" evidence="15">
    <location>
        <begin position="745"/>
        <end position="871"/>
    </location>
</feature>
<dbReference type="InterPro" id="IPR023636">
    <property type="entry name" value="Urocanase_CS"/>
</dbReference>
<dbReference type="FunFam" id="3.40.1770.10:FF:000002">
    <property type="entry name" value="Urocanate hydratase 1"/>
    <property type="match status" value="1"/>
</dbReference>
<dbReference type="Pfam" id="PF00221">
    <property type="entry name" value="Lyase_aromatic"/>
    <property type="match status" value="1"/>
</dbReference>
<dbReference type="GO" id="GO:0019557">
    <property type="term" value="P:L-histidine catabolic process to glutamate and formate"/>
    <property type="evidence" value="ECO:0007669"/>
    <property type="project" value="UniProtKB-UniPathway"/>
</dbReference>
<dbReference type="InterPro" id="IPR036190">
    <property type="entry name" value="Urocanase_sf"/>
</dbReference>
<dbReference type="InterPro" id="IPR038364">
    <property type="entry name" value="Urocanase_central_sf"/>
</dbReference>
<name>A0A7S1GEL9_9STRA</name>
<organism evidence="17">
    <name type="scientific">Bicosoecida sp. CB-2014</name>
    <dbReference type="NCBI Taxonomy" id="1486930"/>
    <lineage>
        <taxon>Eukaryota</taxon>
        <taxon>Sar</taxon>
        <taxon>Stramenopiles</taxon>
        <taxon>Bigyra</taxon>
        <taxon>Opalozoa</taxon>
        <taxon>Bicosoecida</taxon>
    </lineage>
</organism>
<dbReference type="NCBIfam" id="NF006871">
    <property type="entry name" value="PRK09367.1"/>
    <property type="match status" value="1"/>
</dbReference>
<keyword evidence="6 12" id="KW-0369">Histidine metabolism</keyword>
<dbReference type="InterPro" id="IPR022313">
    <property type="entry name" value="Phe/His_NH3-lyase_AS"/>
</dbReference>
<gene>
    <name evidence="17" type="ORF">BSP0115_LOCUS17785</name>
</gene>
<dbReference type="InterPro" id="IPR008948">
    <property type="entry name" value="L-Aspartase-like"/>
</dbReference>
<dbReference type="SUPFAM" id="SSF111326">
    <property type="entry name" value="Urocanase"/>
    <property type="match status" value="1"/>
</dbReference>
<evidence type="ECO:0000256" key="7">
    <source>
        <dbReference type="ARBA" id="ARBA00023027"/>
    </source>
</evidence>
<evidence type="ECO:0000259" key="15">
    <source>
        <dbReference type="Pfam" id="PF17391"/>
    </source>
</evidence>
<accession>A0A7S1GEL9</accession>
<dbReference type="InterPro" id="IPR023637">
    <property type="entry name" value="Urocanase-like"/>
</dbReference>
<evidence type="ECO:0000256" key="9">
    <source>
        <dbReference type="ARBA" id="ARBA00047623"/>
    </source>
</evidence>
<evidence type="ECO:0000256" key="1">
    <source>
        <dbReference type="ARBA" id="ARBA00001911"/>
    </source>
</evidence>
<proteinExistence type="inferred from homology"/>
<evidence type="ECO:0000256" key="3">
    <source>
        <dbReference type="ARBA" id="ARBA00005113"/>
    </source>
</evidence>
<dbReference type="InterPro" id="IPR035085">
    <property type="entry name" value="Urocanase_Rossmann-like"/>
</dbReference>
<feature type="domain" description="Urocanase Rossmann-like" evidence="14">
    <location>
        <begin position="874"/>
        <end position="1098"/>
    </location>
</feature>
<comment type="similarity">
    <text evidence="5">Belongs to the urocanase family.</text>
</comment>
<dbReference type="PANTHER" id="PTHR12216">
    <property type="entry name" value="UROCANATE HYDRATASE"/>
    <property type="match status" value="1"/>
</dbReference>
<feature type="region of interest" description="Disordered" evidence="13">
    <location>
        <begin position="670"/>
        <end position="690"/>
    </location>
</feature>
<dbReference type="InterPro" id="IPR005921">
    <property type="entry name" value="HutH"/>
</dbReference>
<feature type="region of interest" description="Disordered" evidence="13">
    <location>
        <begin position="1"/>
        <end position="40"/>
    </location>
</feature>
<dbReference type="GO" id="GO:0019556">
    <property type="term" value="P:L-histidine catabolic process to glutamate and formamide"/>
    <property type="evidence" value="ECO:0007669"/>
    <property type="project" value="UniProtKB-UniPathway"/>
</dbReference>
<dbReference type="Gene3D" id="3.40.50.10730">
    <property type="entry name" value="Urocanase like domains"/>
    <property type="match status" value="1"/>
</dbReference>
<dbReference type="GO" id="GO:0016153">
    <property type="term" value="F:urocanate hydratase activity"/>
    <property type="evidence" value="ECO:0007669"/>
    <property type="project" value="UniProtKB-EC"/>
</dbReference>
<feature type="compositionally biased region" description="Low complexity" evidence="13">
    <location>
        <begin position="29"/>
        <end position="40"/>
    </location>
</feature>
<dbReference type="FunFam" id="3.40.50.10730:FF:000002">
    <property type="entry name" value="Urocanate hydratase 1"/>
    <property type="match status" value="1"/>
</dbReference>
<sequence length="1354" mass="146335">MARLAPPAPAGSPEPPLSSSFYGDADAPSSARGTTRSGARAGVRRRLVRLDGSTLTPGELMSVGPCDEVEVRLAPIAWRRIREGRERLEKAVAAGNTVYGVNTGFGRQANVIIPPDKLEELQINLIRSHAAGMGDPLLPAQVKRLLVLRINVLCKGHSGIRPENVDKLLACLNSDCLSMVPTLGSVGASGDLAPLAHLALGMLGEGMMWDPTTQRYRAAAEVLADHGLEPVKLHMKEGLALINGTQFITSLCAEALTRAETLALQADVIAAVSMEALRCTTAPFDVRVHAARGQAGQIVVAQRLRSLLHRETSPSEIFTRSKHNVQDAYSIRCVPQVHGIVHDTLDFVRGILERELNAATDNPMVFENGDIVGAGNFHGEYPGKAADYLAIAVSELATISERRIERLINADLSAPRPPEGSDEREAKMPPFLVKECGLNSGFMIPQCTAAALVVENRTLVHPASCDSISTSGAQEDHVSMGAFAARKALQVVENVERVLAIELLAACQAIDFLRPLRSTVPIESVHSLVRGVVPFLEKDRYMAPDMHIAFRLVRTGAVLRAVDPSHQETWMPGPVAKARTGSVDGLAVAFETPTKRLSGRDEDEDEGRLGAVSEGAAAGGAGGDAGDAGDAAAGDGSGDDDDHIEPFTREQLIAWERVLLELCDGLPTGKAETLPPPVDGRDPSVPHAPKRAYKPTLAEQRQALKNALRYFPVALHAELAPEFMAELHEYGHIYMYRFRPTNYEMKGYPISVYPARCRQASALMLMIMNNLDPAVAQYPHELVTYGGNGSVFSNWAQYRLVMKYLSEMTERQTLVLYSGHPMGLFPSHPDAPRCVITNGMVVPNYSSRSDYERYYLMGVSQYGQMTAGSYCYIGPQGIVHGTTLTVLNAGRKYLGLRSLAGKVFLSAGLGGMSGAQAKAAVICGAVGVIAEINKDAIVKRHEQGWVNRITDDLEACVVMIKDARAAAVPISIGYHGNVVDLWRRLADQEELLVELGSDQTSCHNPFGGGYYPYQVSFEEANKIMTEDPPRFKELVQESLRVQVEAIDKLAARGMRFWDYGNSFLLECSRAGADVLSPVPDDGEAAAHMFKYPSYVEDIMGDIFSLGFGPFRWVCTSGDPRDLKVTDRIAATIIARQRDTASGDHGKVARGHYEDNHLWITQAGAHKLVVGTQARILYADAAGRSEIALAFNRAVRDGRLLGPVNISRDHHDVSGTDSPYRETSNIVDGSRNTADMAIHNVIGDSFRGATWVAIHNGGGTGWGEAINGGFGLVLDGTLGADRRCAAMLHWDVFNGVSRRAWAGNESARLTISREMKENPEIKLTWAHQAPKDVIDKTLRDTGAMGGAGGAGDGSA</sequence>
<evidence type="ECO:0000259" key="14">
    <source>
        <dbReference type="Pfam" id="PF01175"/>
    </source>
</evidence>
<dbReference type="Gene3D" id="1.20.200.10">
    <property type="entry name" value="Fumarase/aspartase (Central domain)"/>
    <property type="match status" value="1"/>
</dbReference>
<dbReference type="Pfam" id="PF17392">
    <property type="entry name" value="Urocanase_C"/>
    <property type="match status" value="1"/>
</dbReference>
<dbReference type="HAMAP" id="MF_00577">
    <property type="entry name" value="HutU"/>
    <property type="match status" value="1"/>
</dbReference>
<evidence type="ECO:0000256" key="10">
    <source>
        <dbReference type="ARBA" id="ARBA00049269"/>
    </source>
</evidence>
<comment type="similarity">
    <text evidence="4 11">Belongs to the PAL/histidase family.</text>
</comment>
<dbReference type="InterPro" id="IPR024083">
    <property type="entry name" value="Fumarase/histidase_N"/>
</dbReference>
<evidence type="ECO:0000256" key="12">
    <source>
        <dbReference type="RuleBase" id="RU004479"/>
    </source>
</evidence>
<comment type="catalytic activity">
    <reaction evidence="9">
        <text>4-imidazolone-5-propanoate = trans-urocanate + H2O</text>
        <dbReference type="Rhea" id="RHEA:13101"/>
        <dbReference type="ChEBI" id="CHEBI:15377"/>
        <dbReference type="ChEBI" id="CHEBI:17771"/>
        <dbReference type="ChEBI" id="CHEBI:77893"/>
        <dbReference type="EC" id="4.2.1.49"/>
    </reaction>
</comment>
<feature type="domain" description="Urocanase C-terminal" evidence="16">
    <location>
        <begin position="1101"/>
        <end position="1310"/>
    </location>
</feature>
<dbReference type="InterPro" id="IPR055351">
    <property type="entry name" value="Urocanase"/>
</dbReference>
<comment type="pathway">
    <text evidence="2">Amino-acid degradation; L-histidine degradation into L-glutamate; N-formimidoyl-L-glutamate from L-histidine: step 2/3.</text>
</comment>
<evidence type="ECO:0000256" key="8">
    <source>
        <dbReference type="ARBA" id="ARBA00023239"/>
    </source>
</evidence>
<comment type="catalytic activity">
    <reaction evidence="10 12">
        <text>L-histidine = trans-urocanate + NH4(+)</text>
        <dbReference type="Rhea" id="RHEA:21232"/>
        <dbReference type="ChEBI" id="CHEBI:17771"/>
        <dbReference type="ChEBI" id="CHEBI:28938"/>
        <dbReference type="ChEBI" id="CHEBI:57595"/>
        <dbReference type="EC" id="4.3.1.3"/>
    </reaction>
</comment>
<dbReference type="Gene3D" id="1.10.275.10">
    <property type="entry name" value="Fumarase/aspartase (N-terminal domain)"/>
    <property type="match status" value="1"/>
</dbReference>
<feature type="compositionally biased region" description="Pro residues" evidence="13">
    <location>
        <begin position="1"/>
        <end position="16"/>
    </location>
</feature>
<evidence type="ECO:0000259" key="16">
    <source>
        <dbReference type="Pfam" id="PF17392"/>
    </source>
</evidence>
<evidence type="ECO:0000256" key="5">
    <source>
        <dbReference type="ARBA" id="ARBA00007578"/>
    </source>
</evidence>
<comment type="pathway">
    <text evidence="3 12">Amino-acid degradation; L-histidine degradation into L-glutamate; N-formimidoyl-L-glutamate from L-histidine: step 1/3.</text>
</comment>
<dbReference type="InterPro" id="IPR035401">
    <property type="entry name" value="Urocanase_C"/>
</dbReference>
<evidence type="ECO:0000256" key="6">
    <source>
        <dbReference type="ARBA" id="ARBA00022808"/>
    </source>
</evidence>
<dbReference type="NCBIfam" id="TIGR01225">
    <property type="entry name" value="hutH"/>
    <property type="match status" value="1"/>
</dbReference>
<dbReference type="CDD" id="cd00332">
    <property type="entry name" value="PAL-HAL"/>
    <property type="match status" value="1"/>
</dbReference>
<dbReference type="Gene3D" id="3.40.1770.10">
    <property type="entry name" value="Urocanase superfamily"/>
    <property type="match status" value="2"/>
</dbReference>
<dbReference type="EC" id="4.3.1.3" evidence="12"/>
<dbReference type="FunFam" id="1.20.200.10:FF:000003">
    <property type="entry name" value="Histidine ammonia-lyase"/>
    <property type="match status" value="1"/>
</dbReference>
<reference evidence="17" key="1">
    <citation type="submission" date="2021-01" db="EMBL/GenBank/DDBJ databases">
        <authorList>
            <person name="Corre E."/>
            <person name="Pelletier E."/>
            <person name="Niang G."/>
            <person name="Scheremetjew M."/>
            <person name="Finn R."/>
            <person name="Kale V."/>
            <person name="Holt S."/>
            <person name="Cochrane G."/>
            <person name="Meng A."/>
            <person name="Brown T."/>
            <person name="Cohen L."/>
        </authorList>
    </citation>
    <scope>NUCLEOTIDE SEQUENCE</scope>
    <source>
        <strain evidence="17">Ms1</strain>
    </source>
</reference>
<evidence type="ECO:0000256" key="4">
    <source>
        <dbReference type="ARBA" id="ARBA00007238"/>
    </source>
</evidence>